<dbReference type="SUPFAM" id="SSF52096">
    <property type="entry name" value="ClpP/crotonase"/>
    <property type="match status" value="1"/>
</dbReference>
<proteinExistence type="inferred from homology"/>
<dbReference type="CDD" id="cd06558">
    <property type="entry name" value="crotonase-like"/>
    <property type="match status" value="1"/>
</dbReference>
<name>A0A0A0BW96_9CELL</name>
<dbReference type="PANTHER" id="PTHR11941">
    <property type="entry name" value="ENOYL-COA HYDRATASE-RELATED"/>
    <property type="match status" value="1"/>
</dbReference>
<evidence type="ECO:0000256" key="2">
    <source>
        <dbReference type="RuleBase" id="RU003707"/>
    </source>
</evidence>
<reference evidence="4 5" key="2">
    <citation type="journal article" date="2015" name="Stand. Genomic Sci.">
        <title>Draft genome sequence of Cellulomonas carbonis T26(T) and comparative analysis of six Cellulomonas genomes.</title>
        <authorList>
            <person name="Zhuang W."/>
            <person name="Zhang S."/>
            <person name="Xia X."/>
            <person name="Wang G."/>
        </authorList>
    </citation>
    <scope>NUCLEOTIDE SEQUENCE [LARGE SCALE GENOMIC DNA]</scope>
    <source>
        <strain evidence="4 5">T26</strain>
    </source>
</reference>
<dbReference type="RefSeq" id="WP_202595132.1">
    <property type="nucleotide sequence ID" value="NZ_AXCY01000007.1"/>
</dbReference>
<feature type="region of interest" description="Disordered" evidence="3">
    <location>
        <begin position="243"/>
        <end position="276"/>
    </location>
</feature>
<sequence length="276" mass="29314">MTARDRPAHGVVVARRGPALLVGLDRPVKRNALDEATVTALHAALDDARREPCVLVVHSTTPGVFAAGADIAELLERDAAAALRGINSGLMDRVEAHPWPSVAVVDGPALGGGCELALACDLRIGSPRARFAQPEPSLGIIAGAGAHWRLPQVVGLQTARRMLYTGEVLDADAALRAGLLDAVHPAGALLDEAVALAERIASRSWRALELTKAALRAHRPATTAFDQVAQALLFEDPEKRERMGAFLRDRERRRADGVSPRDRAPQEGHPTDAGRG</sequence>
<dbReference type="AlphaFoldDB" id="A0A0A0BW96"/>
<dbReference type="Gene3D" id="3.90.226.10">
    <property type="entry name" value="2-enoyl-CoA Hydratase, Chain A, domain 1"/>
    <property type="match status" value="1"/>
</dbReference>
<dbReference type="InterPro" id="IPR001753">
    <property type="entry name" value="Enoyl-CoA_hydra/iso"/>
</dbReference>
<dbReference type="GO" id="GO:0003824">
    <property type="term" value="F:catalytic activity"/>
    <property type="evidence" value="ECO:0007669"/>
    <property type="project" value="InterPro"/>
</dbReference>
<evidence type="ECO:0000256" key="3">
    <source>
        <dbReference type="SAM" id="MobiDB-lite"/>
    </source>
</evidence>
<accession>A0A0A0BW96</accession>
<dbReference type="PROSITE" id="PS00166">
    <property type="entry name" value="ENOYL_COA_HYDRATASE"/>
    <property type="match status" value="1"/>
</dbReference>
<dbReference type="PANTHER" id="PTHR11941:SF54">
    <property type="entry name" value="ENOYL-COA HYDRATASE, MITOCHONDRIAL"/>
    <property type="match status" value="1"/>
</dbReference>
<reference evidence="4 5" key="1">
    <citation type="submission" date="2013-08" db="EMBL/GenBank/DDBJ databases">
        <title>Genome sequencing of Cellulomonas carbonis T26.</title>
        <authorList>
            <person name="Chen F."/>
            <person name="Li Y."/>
            <person name="Wang G."/>
        </authorList>
    </citation>
    <scope>NUCLEOTIDE SEQUENCE [LARGE SCALE GENOMIC DNA]</scope>
    <source>
        <strain evidence="4 5">T26</strain>
    </source>
</reference>
<evidence type="ECO:0000256" key="1">
    <source>
        <dbReference type="ARBA" id="ARBA00005254"/>
    </source>
</evidence>
<evidence type="ECO:0000313" key="4">
    <source>
        <dbReference type="EMBL" id="KGM12186.1"/>
    </source>
</evidence>
<dbReference type="Proteomes" id="UP000029839">
    <property type="component" value="Unassembled WGS sequence"/>
</dbReference>
<dbReference type="Pfam" id="PF00378">
    <property type="entry name" value="ECH_1"/>
    <property type="match status" value="1"/>
</dbReference>
<evidence type="ECO:0000313" key="5">
    <source>
        <dbReference type="Proteomes" id="UP000029839"/>
    </source>
</evidence>
<comment type="similarity">
    <text evidence="1 2">Belongs to the enoyl-CoA hydratase/isomerase family.</text>
</comment>
<dbReference type="GO" id="GO:0006635">
    <property type="term" value="P:fatty acid beta-oxidation"/>
    <property type="evidence" value="ECO:0007669"/>
    <property type="project" value="TreeGrafter"/>
</dbReference>
<dbReference type="InterPro" id="IPR018376">
    <property type="entry name" value="Enoyl-CoA_hyd/isom_CS"/>
</dbReference>
<organism evidence="4 5">
    <name type="scientific">Cellulomonas carbonis T26</name>
    <dbReference type="NCBI Taxonomy" id="947969"/>
    <lineage>
        <taxon>Bacteria</taxon>
        <taxon>Bacillati</taxon>
        <taxon>Actinomycetota</taxon>
        <taxon>Actinomycetes</taxon>
        <taxon>Micrococcales</taxon>
        <taxon>Cellulomonadaceae</taxon>
        <taxon>Cellulomonas</taxon>
    </lineage>
</organism>
<dbReference type="InterPro" id="IPR029045">
    <property type="entry name" value="ClpP/crotonase-like_dom_sf"/>
</dbReference>
<gene>
    <name evidence="4" type="ORF">N868_00735</name>
</gene>
<comment type="caution">
    <text evidence="4">The sequence shown here is derived from an EMBL/GenBank/DDBJ whole genome shotgun (WGS) entry which is preliminary data.</text>
</comment>
<protein>
    <submittedName>
        <fullName evidence="4">Enoyl-CoA hydratase</fullName>
    </submittedName>
</protein>
<dbReference type="EMBL" id="AXCY01000007">
    <property type="protein sequence ID" value="KGM12186.1"/>
    <property type="molecule type" value="Genomic_DNA"/>
</dbReference>
<keyword evidence="5" id="KW-1185">Reference proteome</keyword>